<sequence>MLMVDSQSETKSALDTTLPVDEISLLTDGEESSVTLKTPTSKRSQAMKDDVPELTSTSKRQRAKNIKIEK</sequence>
<dbReference type="AlphaFoldDB" id="A0A3P6B9J9"/>
<name>A0A3P6B9J9_BRAOL</name>
<protein>
    <submittedName>
        <fullName evidence="2">Uncharacterized protein</fullName>
    </submittedName>
</protein>
<feature type="compositionally biased region" description="Polar residues" evidence="1">
    <location>
        <begin position="32"/>
        <end position="44"/>
    </location>
</feature>
<accession>A0A3P6B9J9</accession>
<gene>
    <name evidence="2" type="ORF">BOLC3T16682H</name>
</gene>
<evidence type="ECO:0000256" key="1">
    <source>
        <dbReference type="SAM" id="MobiDB-lite"/>
    </source>
</evidence>
<proteinExistence type="predicted"/>
<feature type="region of interest" description="Disordered" evidence="1">
    <location>
        <begin position="29"/>
        <end position="70"/>
    </location>
</feature>
<organism evidence="2">
    <name type="scientific">Brassica oleracea</name>
    <name type="common">Wild cabbage</name>
    <dbReference type="NCBI Taxonomy" id="3712"/>
    <lineage>
        <taxon>Eukaryota</taxon>
        <taxon>Viridiplantae</taxon>
        <taxon>Streptophyta</taxon>
        <taxon>Embryophyta</taxon>
        <taxon>Tracheophyta</taxon>
        <taxon>Spermatophyta</taxon>
        <taxon>Magnoliopsida</taxon>
        <taxon>eudicotyledons</taxon>
        <taxon>Gunneridae</taxon>
        <taxon>Pentapetalae</taxon>
        <taxon>rosids</taxon>
        <taxon>malvids</taxon>
        <taxon>Brassicales</taxon>
        <taxon>Brassicaceae</taxon>
        <taxon>Brassiceae</taxon>
        <taxon>Brassica</taxon>
    </lineage>
</organism>
<evidence type="ECO:0000313" key="2">
    <source>
        <dbReference type="EMBL" id="VDC93131.1"/>
    </source>
</evidence>
<dbReference type="EMBL" id="LR031872">
    <property type="protein sequence ID" value="VDC93131.1"/>
    <property type="molecule type" value="Genomic_DNA"/>
</dbReference>
<reference evidence="2" key="1">
    <citation type="submission" date="2018-11" db="EMBL/GenBank/DDBJ databases">
        <authorList>
            <consortium name="Genoscope - CEA"/>
            <person name="William W."/>
        </authorList>
    </citation>
    <scope>NUCLEOTIDE SEQUENCE</scope>
</reference>
<feature type="compositionally biased region" description="Basic residues" evidence="1">
    <location>
        <begin position="59"/>
        <end position="70"/>
    </location>
</feature>